<sequence>MSQEIVYTSAPQGLKPGSRGFCTVIATQGMARNLAERLESLSGYRHAYAVHDEHAHLNPVNYSHLKVTVGGQEYSVLSRIGDAGQDYTGRTNKLAHHVALTPSERPPAGPAYQLQQPGFCIEAWDSQTRYTEINCHRLSSDHPPLTQCTSWSRWCDAGWAGVLAESALEGRNQSQTIIYPVEAGSSTLALVSEALQLLPEKQRWEVTFSTYFTKLPAGVDCQWRFVLDGSPEAEAARRNPRVKLIDLCADLGTAPEGPLVAAARTGQRPQQLKTDLPSTPVPEPPVPTPSPSASPKRTTSPPPLAQHFQKAKSNGSRKLLIGTGVVLLLLMIVGMGYLLMPDQRDQEKVVKNSPPPLKMENKKALEKMEREKAEAVAKEVKRLSPVNKTETATIDEPPLVASKPILAEITKTADTPQKPVKPSIRDTYLVFGEHPDFYLTENKNEKANDDKAIWFPGGKLLVLPMSQVKIHLTDQLELTVHEKTEIELSMDEVNSGEKSVPRISLRFGRITVENVSQKSQEIILSEATKSRHLHRIAMTPLGVTNNITAIFEADLPIAPLKESQLKLFARSGEIKLDSDKNPLGIEKRESESPSKIPAVDLQDSKEITAALTGEKGASPDSRSEKYYQDIKRILLEKLNQSEGQQKAQLTLALGLLGEVDPLVKALMEPEKKAEVALSWPEFVDVLHWQLVSLPESDQKAQEEKIWQAVNSQLSPGESIATISELKIEYDNQLKSYNAEKKDIPEEKQESKKEKLELPKELVDAWERLRTAEDLLDLIRGNSARLKIDTFGSGGTVRAESVLKKPTGDIYFVKILQYGDQQLKVGDYLSRALVIWNLERISGKPHTSARVSNPSHAGEPRALDHWKDEFEKHK</sequence>
<dbReference type="InterPro" id="IPR045401">
    <property type="entry name" value="GAP1-M"/>
</dbReference>
<evidence type="ECO:0000313" key="6">
    <source>
        <dbReference type="Proteomes" id="UP000322887"/>
    </source>
</evidence>
<accession>A0ABX5YK61</accession>
<evidence type="ECO:0000256" key="1">
    <source>
        <dbReference type="SAM" id="MobiDB-lite"/>
    </source>
</evidence>
<evidence type="ECO:0000256" key="2">
    <source>
        <dbReference type="SAM" id="Phobius"/>
    </source>
</evidence>
<reference evidence="5 6" key="1">
    <citation type="submission" date="2019-08" db="EMBL/GenBank/DDBJ databases">
        <title>Deep-cultivation of Planctomycetes and their phenomic and genomic characterization uncovers novel biology.</title>
        <authorList>
            <person name="Wiegand S."/>
            <person name="Jogler M."/>
            <person name="Boedeker C."/>
            <person name="Pinto D."/>
            <person name="Vollmers J."/>
            <person name="Rivas-Marin E."/>
            <person name="Kohn T."/>
            <person name="Peeters S.H."/>
            <person name="Heuer A."/>
            <person name="Rast P."/>
            <person name="Oberbeckmann S."/>
            <person name="Bunk B."/>
            <person name="Jeske O."/>
            <person name="Meyerdierks A."/>
            <person name="Storesund J.E."/>
            <person name="Kallscheuer N."/>
            <person name="Luecker S."/>
            <person name="Lage O.M."/>
            <person name="Pohl T."/>
            <person name="Merkel B.J."/>
            <person name="Hornburger P."/>
            <person name="Mueller R.-W."/>
            <person name="Bruemmer F."/>
            <person name="Labrenz M."/>
            <person name="Spormann A.M."/>
            <person name="Op den Camp H."/>
            <person name="Overmann J."/>
            <person name="Amann R."/>
            <person name="Jetten M.S.M."/>
            <person name="Mascher T."/>
            <person name="Medema M.H."/>
            <person name="Devos D.P."/>
            <person name="Kaster A.-K."/>
            <person name="Ovreas L."/>
            <person name="Rohde M."/>
            <person name="Galperin M.Y."/>
            <person name="Jogler C."/>
        </authorList>
    </citation>
    <scope>NUCLEOTIDE SEQUENCE [LARGE SCALE GENOMIC DNA]</scope>
    <source>
        <strain evidence="5 6">DSM 8797</strain>
    </source>
</reference>
<keyword evidence="6" id="KW-1185">Reference proteome</keyword>
<dbReference type="GeneID" id="98646561"/>
<evidence type="ECO:0008006" key="7">
    <source>
        <dbReference type="Google" id="ProtNLM"/>
    </source>
</evidence>
<feature type="compositionally biased region" description="Basic and acidic residues" evidence="1">
    <location>
        <begin position="579"/>
        <end position="592"/>
    </location>
</feature>
<feature type="region of interest" description="Disordered" evidence="1">
    <location>
        <begin position="844"/>
        <end position="873"/>
    </location>
</feature>
<evidence type="ECO:0000259" key="3">
    <source>
        <dbReference type="Pfam" id="PF20013"/>
    </source>
</evidence>
<dbReference type="EMBL" id="CP042910">
    <property type="protein sequence ID" value="QEG16089.1"/>
    <property type="molecule type" value="Genomic_DNA"/>
</dbReference>
<feature type="compositionally biased region" description="Pro residues" evidence="1">
    <location>
        <begin position="279"/>
        <end position="292"/>
    </location>
</feature>
<feature type="domain" description="GTPase-associated protein 1 N-terminal" evidence="3">
    <location>
        <begin position="1"/>
        <end position="123"/>
    </location>
</feature>
<keyword evidence="2" id="KW-0472">Membrane</keyword>
<dbReference type="Pfam" id="PF20013">
    <property type="entry name" value="GAP1-N2"/>
    <property type="match status" value="1"/>
</dbReference>
<dbReference type="Proteomes" id="UP000322887">
    <property type="component" value="Chromosome"/>
</dbReference>
<feature type="transmembrane region" description="Helical" evidence="2">
    <location>
        <begin position="319"/>
        <end position="340"/>
    </location>
</feature>
<feature type="compositionally biased region" description="Basic and acidic residues" evidence="1">
    <location>
        <begin position="857"/>
        <end position="873"/>
    </location>
</feature>
<gene>
    <name evidence="5" type="ORF">GmarT_19500</name>
</gene>
<dbReference type="RefSeq" id="WP_002648419.1">
    <property type="nucleotide sequence ID" value="NZ_CP042910.1"/>
</dbReference>
<feature type="region of interest" description="Disordered" evidence="1">
    <location>
        <begin position="262"/>
        <end position="313"/>
    </location>
</feature>
<keyword evidence="2" id="KW-0812">Transmembrane</keyword>
<dbReference type="Pfam" id="PF20014">
    <property type="entry name" value="GAP1-M"/>
    <property type="match status" value="1"/>
</dbReference>
<name>A0ABX5YK61_9PLAN</name>
<organism evidence="5 6">
    <name type="scientific">Gimesia maris</name>
    <dbReference type="NCBI Taxonomy" id="122"/>
    <lineage>
        <taxon>Bacteria</taxon>
        <taxon>Pseudomonadati</taxon>
        <taxon>Planctomycetota</taxon>
        <taxon>Planctomycetia</taxon>
        <taxon>Planctomycetales</taxon>
        <taxon>Planctomycetaceae</taxon>
        <taxon>Gimesia</taxon>
    </lineage>
</organism>
<feature type="domain" description="GTPase-associated protein 1 middle" evidence="4">
    <location>
        <begin position="149"/>
        <end position="248"/>
    </location>
</feature>
<feature type="region of interest" description="Disordered" evidence="1">
    <location>
        <begin position="579"/>
        <end position="599"/>
    </location>
</feature>
<keyword evidence="2" id="KW-1133">Transmembrane helix</keyword>
<protein>
    <recommendedName>
        <fullName evidence="7">FecR protein domain-containing protein</fullName>
    </recommendedName>
</protein>
<evidence type="ECO:0000259" key="4">
    <source>
        <dbReference type="Pfam" id="PF20014"/>
    </source>
</evidence>
<evidence type="ECO:0000313" key="5">
    <source>
        <dbReference type="EMBL" id="QEG16089.1"/>
    </source>
</evidence>
<dbReference type="InterPro" id="IPR045402">
    <property type="entry name" value="GAP1-N2"/>
</dbReference>
<proteinExistence type="predicted"/>